<evidence type="ECO:0000313" key="1">
    <source>
        <dbReference type="EMBL" id="MBW0570578.1"/>
    </source>
</evidence>
<dbReference type="EMBL" id="AVOT02086497">
    <property type="protein sequence ID" value="MBW0570578.1"/>
    <property type="molecule type" value="Genomic_DNA"/>
</dbReference>
<evidence type="ECO:0000313" key="2">
    <source>
        <dbReference type="Proteomes" id="UP000765509"/>
    </source>
</evidence>
<dbReference type="AlphaFoldDB" id="A0A9Q3JWD0"/>
<organism evidence="1 2">
    <name type="scientific">Austropuccinia psidii MF-1</name>
    <dbReference type="NCBI Taxonomy" id="1389203"/>
    <lineage>
        <taxon>Eukaryota</taxon>
        <taxon>Fungi</taxon>
        <taxon>Dikarya</taxon>
        <taxon>Basidiomycota</taxon>
        <taxon>Pucciniomycotina</taxon>
        <taxon>Pucciniomycetes</taxon>
        <taxon>Pucciniales</taxon>
        <taxon>Sphaerophragmiaceae</taxon>
        <taxon>Austropuccinia</taxon>
    </lineage>
</organism>
<gene>
    <name evidence="1" type="ORF">O181_110293</name>
</gene>
<accession>A0A9Q3JWD0</accession>
<sequence>MASWPNWYLLCHNPLPLKWGMGGLFSSPGAFGPPAISRASGPPLLFRFLGHLAFLKTIDHILQPMIHRPFWPEPNEAKGAYLWTQSQVGPEPNLTPQSLRAKMSQKLNLASFNHGPHKIKKWPLAVTKGHVSFVYETLDNSNNIKSTMTVLSKKI</sequence>
<comment type="caution">
    <text evidence="1">The sequence shown here is derived from an EMBL/GenBank/DDBJ whole genome shotgun (WGS) entry which is preliminary data.</text>
</comment>
<name>A0A9Q3JWD0_9BASI</name>
<protein>
    <submittedName>
        <fullName evidence="1">Uncharacterized protein</fullName>
    </submittedName>
</protein>
<proteinExistence type="predicted"/>
<dbReference type="Proteomes" id="UP000765509">
    <property type="component" value="Unassembled WGS sequence"/>
</dbReference>
<reference evidence="1" key="1">
    <citation type="submission" date="2021-03" db="EMBL/GenBank/DDBJ databases">
        <title>Draft genome sequence of rust myrtle Austropuccinia psidii MF-1, a brazilian biotype.</title>
        <authorList>
            <person name="Quecine M.C."/>
            <person name="Pachon D.M.R."/>
            <person name="Bonatelli M.L."/>
            <person name="Correr F.H."/>
            <person name="Franceschini L.M."/>
            <person name="Leite T.F."/>
            <person name="Margarido G.R.A."/>
            <person name="Almeida C.A."/>
            <person name="Ferrarezi J.A."/>
            <person name="Labate C.A."/>
        </authorList>
    </citation>
    <scope>NUCLEOTIDE SEQUENCE</scope>
    <source>
        <strain evidence="1">MF-1</strain>
    </source>
</reference>
<keyword evidence="2" id="KW-1185">Reference proteome</keyword>